<feature type="compositionally biased region" description="Basic and acidic residues" evidence="1">
    <location>
        <begin position="8"/>
        <end position="19"/>
    </location>
</feature>
<keyword evidence="3" id="KW-1185">Reference proteome</keyword>
<accession>A0A8S1GR48</accession>
<reference evidence="2" key="1">
    <citation type="submission" date="2020-10" db="EMBL/GenBank/DDBJ databases">
        <authorList>
            <person name="Kikuchi T."/>
        </authorList>
    </citation>
    <scope>NUCLEOTIDE SEQUENCE</scope>
    <source>
        <strain evidence="2">NKZ352</strain>
    </source>
</reference>
<sequence>MMIVEEQVDVRGRQTDRRTVKPNQASVDDDDDEISAAPPEGEREKERILPQPLQLLLRCHLLIKRADRLSFSLSFFLW</sequence>
<protein>
    <submittedName>
        <fullName evidence="2">Uncharacterized protein</fullName>
    </submittedName>
</protein>
<gene>
    <name evidence="2" type="ORF">CAUJ_LOCUS2024</name>
</gene>
<evidence type="ECO:0000256" key="1">
    <source>
        <dbReference type="SAM" id="MobiDB-lite"/>
    </source>
</evidence>
<proteinExistence type="predicted"/>
<dbReference type="AlphaFoldDB" id="A0A8S1GR48"/>
<name>A0A8S1GR48_9PELO</name>
<dbReference type="Proteomes" id="UP000835052">
    <property type="component" value="Unassembled WGS sequence"/>
</dbReference>
<evidence type="ECO:0000313" key="2">
    <source>
        <dbReference type="EMBL" id="CAD6186105.1"/>
    </source>
</evidence>
<comment type="caution">
    <text evidence="2">The sequence shown here is derived from an EMBL/GenBank/DDBJ whole genome shotgun (WGS) entry which is preliminary data.</text>
</comment>
<organism evidence="2 3">
    <name type="scientific">Caenorhabditis auriculariae</name>
    <dbReference type="NCBI Taxonomy" id="2777116"/>
    <lineage>
        <taxon>Eukaryota</taxon>
        <taxon>Metazoa</taxon>
        <taxon>Ecdysozoa</taxon>
        <taxon>Nematoda</taxon>
        <taxon>Chromadorea</taxon>
        <taxon>Rhabditida</taxon>
        <taxon>Rhabditina</taxon>
        <taxon>Rhabditomorpha</taxon>
        <taxon>Rhabditoidea</taxon>
        <taxon>Rhabditidae</taxon>
        <taxon>Peloderinae</taxon>
        <taxon>Caenorhabditis</taxon>
    </lineage>
</organism>
<dbReference type="EMBL" id="CAJGYM010000004">
    <property type="protein sequence ID" value="CAD6186105.1"/>
    <property type="molecule type" value="Genomic_DNA"/>
</dbReference>
<feature type="region of interest" description="Disordered" evidence="1">
    <location>
        <begin position="1"/>
        <end position="45"/>
    </location>
</feature>
<evidence type="ECO:0000313" key="3">
    <source>
        <dbReference type="Proteomes" id="UP000835052"/>
    </source>
</evidence>